<name>A0A371FSJ2_MUCPR</name>
<organism evidence="1 2">
    <name type="scientific">Mucuna pruriens</name>
    <name type="common">Velvet bean</name>
    <name type="synonym">Dolichos pruriens</name>
    <dbReference type="NCBI Taxonomy" id="157652"/>
    <lineage>
        <taxon>Eukaryota</taxon>
        <taxon>Viridiplantae</taxon>
        <taxon>Streptophyta</taxon>
        <taxon>Embryophyta</taxon>
        <taxon>Tracheophyta</taxon>
        <taxon>Spermatophyta</taxon>
        <taxon>Magnoliopsida</taxon>
        <taxon>eudicotyledons</taxon>
        <taxon>Gunneridae</taxon>
        <taxon>Pentapetalae</taxon>
        <taxon>rosids</taxon>
        <taxon>fabids</taxon>
        <taxon>Fabales</taxon>
        <taxon>Fabaceae</taxon>
        <taxon>Papilionoideae</taxon>
        <taxon>50 kb inversion clade</taxon>
        <taxon>NPAAA clade</taxon>
        <taxon>indigoferoid/millettioid clade</taxon>
        <taxon>Phaseoleae</taxon>
        <taxon>Mucuna</taxon>
    </lineage>
</organism>
<evidence type="ECO:0000313" key="1">
    <source>
        <dbReference type="EMBL" id="RDX81140.1"/>
    </source>
</evidence>
<keyword evidence="2" id="KW-1185">Reference proteome</keyword>
<accession>A0A371FSJ2</accession>
<comment type="caution">
    <text evidence="1">The sequence shown here is derived from an EMBL/GenBank/DDBJ whole genome shotgun (WGS) entry which is preliminary data.</text>
</comment>
<feature type="non-terminal residue" evidence="1">
    <location>
        <position position="1"/>
    </location>
</feature>
<dbReference type="Proteomes" id="UP000257109">
    <property type="component" value="Unassembled WGS sequence"/>
</dbReference>
<gene>
    <name evidence="1" type="ORF">CR513_38221</name>
</gene>
<reference evidence="1" key="1">
    <citation type="submission" date="2018-05" db="EMBL/GenBank/DDBJ databases">
        <title>Draft genome of Mucuna pruriens seed.</title>
        <authorList>
            <person name="Nnadi N.E."/>
            <person name="Vos R."/>
            <person name="Hasami M.H."/>
            <person name="Devisetty U.K."/>
            <person name="Aguiy J.C."/>
        </authorList>
    </citation>
    <scope>NUCLEOTIDE SEQUENCE [LARGE SCALE GENOMIC DNA]</scope>
    <source>
        <strain evidence="1">JCA_2017</strain>
    </source>
</reference>
<evidence type="ECO:0000313" key="2">
    <source>
        <dbReference type="Proteomes" id="UP000257109"/>
    </source>
</evidence>
<proteinExistence type="predicted"/>
<dbReference type="EMBL" id="QJKJ01008000">
    <property type="protein sequence ID" value="RDX81140.1"/>
    <property type="molecule type" value="Genomic_DNA"/>
</dbReference>
<protein>
    <submittedName>
        <fullName evidence="1">Uncharacterized protein</fullName>
    </submittedName>
</protein>
<dbReference type="AlphaFoldDB" id="A0A371FSJ2"/>
<sequence>MFKHRKTKNQGGDIFPNKHDHEDLMLGGREIGVDQNLNKSHPTKKPSQQYLGEVRRGLTMARGEKGSPILFFNEDYEGMLPHEDDLIVISVVVVDYKIKKYVSQPGKLDKCALLEYPPINEDTSNIAPKMSKHFDKIIGQTN</sequence>